<dbReference type="STRING" id="1573173.A0A167EAF9"/>
<evidence type="ECO:0000313" key="1">
    <source>
        <dbReference type="EMBL" id="KZL84889.1"/>
    </source>
</evidence>
<dbReference type="InterPro" id="IPR052895">
    <property type="entry name" value="HetReg/Transcr_Mod"/>
</dbReference>
<dbReference type="PANTHER" id="PTHR24148">
    <property type="entry name" value="ANKYRIN REPEAT DOMAIN-CONTAINING PROTEIN 39 HOMOLOG-RELATED"/>
    <property type="match status" value="1"/>
</dbReference>
<dbReference type="EMBL" id="LFIW01000765">
    <property type="protein sequence ID" value="KZL84889.1"/>
    <property type="molecule type" value="Genomic_DNA"/>
</dbReference>
<dbReference type="AlphaFoldDB" id="A0A167EAF9"/>
<dbReference type="OrthoDB" id="194358at2759"/>
<dbReference type="Proteomes" id="UP000076584">
    <property type="component" value="Unassembled WGS sequence"/>
</dbReference>
<organism evidence="1 2">
    <name type="scientific">Colletotrichum incanum</name>
    <name type="common">Soybean anthracnose fungus</name>
    <dbReference type="NCBI Taxonomy" id="1573173"/>
    <lineage>
        <taxon>Eukaryota</taxon>
        <taxon>Fungi</taxon>
        <taxon>Dikarya</taxon>
        <taxon>Ascomycota</taxon>
        <taxon>Pezizomycotina</taxon>
        <taxon>Sordariomycetes</taxon>
        <taxon>Hypocreomycetidae</taxon>
        <taxon>Glomerellales</taxon>
        <taxon>Glomerellaceae</taxon>
        <taxon>Colletotrichum</taxon>
        <taxon>Colletotrichum spaethianum species complex</taxon>
    </lineage>
</organism>
<keyword evidence="2" id="KW-1185">Reference proteome</keyword>
<proteinExistence type="predicted"/>
<accession>A0A167EAF9</accession>
<dbReference type="Pfam" id="PF06985">
    <property type="entry name" value="HET"/>
    <property type="match status" value="1"/>
</dbReference>
<gene>
    <name evidence="1" type="ORF">CI238_09615</name>
</gene>
<reference evidence="1 2" key="1">
    <citation type="submission" date="2015-06" db="EMBL/GenBank/DDBJ databases">
        <title>Survival trade-offs in plant roots during colonization by closely related pathogenic and mutualistic fungi.</title>
        <authorList>
            <person name="Hacquard S."/>
            <person name="Kracher B."/>
            <person name="Hiruma K."/>
            <person name="Weinman A."/>
            <person name="Muench P."/>
            <person name="Garrido Oter R."/>
            <person name="Ver Loren van Themaat E."/>
            <person name="Dallerey J.-F."/>
            <person name="Damm U."/>
            <person name="Henrissat B."/>
            <person name="Lespinet O."/>
            <person name="Thon M."/>
            <person name="Kemen E."/>
            <person name="McHardy A.C."/>
            <person name="Schulze-Lefert P."/>
            <person name="O'Connell R.J."/>
        </authorList>
    </citation>
    <scope>NUCLEOTIDE SEQUENCE [LARGE SCALE GENOMIC DNA]</scope>
    <source>
        <strain evidence="1 2">MAFF 238704</strain>
    </source>
</reference>
<name>A0A167EAF9_COLIC</name>
<dbReference type="InterPro" id="IPR010730">
    <property type="entry name" value="HET"/>
</dbReference>
<sequence length="397" mass="45924">MDLYQHDKLNLGRPAIRLFRLEKGRRSQIFCEIFQAYLDDRGCGVPYEALSLTWGSPELTKDIRVNGKRLPVTDNLHQALLHLRQQDRDRILWIDAVCIDQGNLRERGYQVQQMGDIYRKADQWLEEEATKYACSDWHPEDVRWANIWRDMDGQVALGFHSDLEDRQRQGLETLLGHEWFTRAWILQEVASANAARVCCGTKSVSTRYFGLLPGWLTVVPSPHCRAVVDMMPGISRQHSWWAGRRNLFTLLRQFGHSKATEPRDIIYALCGISTDARGPNVLTPDYAMPTRELMRKFTKLLFRCDMTGVPGWRLVSIRDLAMRVEQLNQIAILVHIENKDKTLCMSLINRETKLSMLKAAGAYARLRGSSMLSEVLRRHRIVLRRKDTAEEIFRDSG</sequence>
<dbReference type="PANTHER" id="PTHR24148:SF78">
    <property type="entry name" value="HETEROKARYON INCOMPATIBILITY DOMAIN-CONTAINING PROTEIN"/>
    <property type="match status" value="1"/>
</dbReference>
<protein>
    <submittedName>
        <fullName evidence="1">Het-domain-containing protein</fullName>
    </submittedName>
</protein>
<comment type="caution">
    <text evidence="1">The sequence shown here is derived from an EMBL/GenBank/DDBJ whole genome shotgun (WGS) entry which is preliminary data.</text>
</comment>
<evidence type="ECO:0000313" key="2">
    <source>
        <dbReference type="Proteomes" id="UP000076584"/>
    </source>
</evidence>